<evidence type="ECO:0000313" key="4">
    <source>
        <dbReference type="Proteomes" id="UP001161691"/>
    </source>
</evidence>
<keyword evidence="1" id="KW-0328">Glycosyltransferase</keyword>
<accession>A0ABT6TUB7</accession>
<evidence type="ECO:0000313" key="3">
    <source>
        <dbReference type="EMBL" id="MDI4650324.1"/>
    </source>
</evidence>
<reference evidence="3" key="1">
    <citation type="submission" date="2023-04" db="EMBL/GenBank/DDBJ databases">
        <title>Comparative genomic analysis of Cohnella hashimotonis sp. nov., isolated from the International Space Station.</title>
        <authorList>
            <person name="Venkateswaran K."/>
            <person name="Simpson A."/>
        </authorList>
    </citation>
    <scope>NUCLEOTIDE SEQUENCE</scope>
    <source>
        <strain evidence="3">F6_2S_P_1</strain>
    </source>
</reference>
<dbReference type="InterPro" id="IPR002516">
    <property type="entry name" value="Glyco_trans_11"/>
</dbReference>
<keyword evidence="4" id="KW-1185">Reference proteome</keyword>
<organism evidence="3 4">
    <name type="scientific">Cohnella hashimotonis</name>
    <dbReference type="NCBI Taxonomy" id="2826895"/>
    <lineage>
        <taxon>Bacteria</taxon>
        <taxon>Bacillati</taxon>
        <taxon>Bacillota</taxon>
        <taxon>Bacilli</taxon>
        <taxon>Bacillales</taxon>
        <taxon>Paenibacillaceae</taxon>
        <taxon>Cohnella</taxon>
    </lineage>
</organism>
<dbReference type="PANTHER" id="PTHR11927:SF9">
    <property type="entry name" value="L-FUCOSYLTRANSFERASE"/>
    <property type="match status" value="1"/>
</dbReference>
<gene>
    <name evidence="3" type="ORF">KB449_35670</name>
</gene>
<dbReference type="Proteomes" id="UP001161691">
    <property type="component" value="Unassembled WGS sequence"/>
</dbReference>
<dbReference type="Gene3D" id="3.40.50.11350">
    <property type="match status" value="1"/>
</dbReference>
<protein>
    <submittedName>
        <fullName evidence="3">Alpha-1,2-fucosyltransferase</fullName>
    </submittedName>
</protein>
<dbReference type="Pfam" id="PF01531">
    <property type="entry name" value="Glyco_transf_11"/>
    <property type="match status" value="1"/>
</dbReference>
<keyword evidence="2" id="KW-0808">Transferase</keyword>
<evidence type="ECO:0000256" key="1">
    <source>
        <dbReference type="ARBA" id="ARBA00022676"/>
    </source>
</evidence>
<dbReference type="CDD" id="cd11301">
    <property type="entry name" value="Fut1_Fut2_like"/>
    <property type="match status" value="1"/>
</dbReference>
<proteinExistence type="predicted"/>
<sequence length="293" mass="34708">MIAVKIWGGLGNQLFQYAFGYSLAKVKQAELMLDTHFYTHQPKHVGKRNFKLDQLRIEKGEIMNEIPFGVRILENKYINKAIRVFPTFSIKAGSEITFVKETRQTFLDHIFNIDCKNLYVDGYWQTTKYFSDFRKELILQFKPTYHYLQEVKDTLDEISQTNSVAVHIRRADYINSRGRTIGHYTRPQYYHDAISKISREQNNPVFFFFSDDMDWVRNEFGDAINSRFVQFNTLHNDIDDLMCMAKCTHSIMSASTFSWWGAWLKENPEESMVIAPRGNYFNQYFLEPNWLQI</sequence>
<dbReference type="EMBL" id="JAGRPV010000002">
    <property type="protein sequence ID" value="MDI4650324.1"/>
    <property type="molecule type" value="Genomic_DNA"/>
</dbReference>
<evidence type="ECO:0000256" key="2">
    <source>
        <dbReference type="ARBA" id="ARBA00022679"/>
    </source>
</evidence>
<comment type="caution">
    <text evidence="3">The sequence shown here is derived from an EMBL/GenBank/DDBJ whole genome shotgun (WGS) entry which is preliminary data.</text>
</comment>
<dbReference type="PANTHER" id="PTHR11927">
    <property type="entry name" value="GALACTOSIDE 2-L-FUCOSYLTRANSFERASE"/>
    <property type="match status" value="1"/>
</dbReference>
<name>A0ABT6TUB7_9BACL</name>
<dbReference type="RefSeq" id="WP_282913175.1">
    <property type="nucleotide sequence ID" value="NZ_JAGRPV010000002.1"/>
</dbReference>